<feature type="domain" description="AAA+ ATPase" evidence="2">
    <location>
        <begin position="57"/>
        <end position="195"/>
    </location>
</feature>
<dbReference type="PANTHER" id="PTHR47691:SF3">
    <property type="entry name" value="HTH-TYPE TRANSCRIPTIONAL REGULATOR RV0890C-RELATED"/>
    <property type="match status" value="1"/>
</dbReference>
<dbReference type="Gene3D" id="1.10.8.430">
    <property type="entry name" value="Helical domain of apoptotic protease-activating factors"/>
    <property type="match status" value="1"/>
</dbReference>
<reference evidence="3" key="1">
    <citation type="submission" date="2022-12" db="EMBL/GenBank/DDBJ databases">
        <title>Polyphasic identification of a Novel Hot-Spring Cyanobacterium Ocullathermofonsia sinensis gen nov. sp. nov. and Genomic Insights on its Adaptations to the Thermal Habitat.</title>
        <authorList>
            <person name="Daroch M."/>
            <person name="Tang J."/>
            <person name="Jiang Y."/>
        </authorList>
    </citation>
    <scope>NUCLEOTIDE SEQUENCE</scope>
    <source>
        <strain evidence="3">PKUAC-SCTA174</strain>
    </source>
</reference>
<dbReference type="Pfam" id="PF13424">
    <property type="entry name" value="TPR_12"/>
    <property type="match status" value="1"/>
</dbReference>
<evidence type="ECO:0000313" key="3">
    <source>
        <dbReference type="EMBL" id="WAL60468.1"/>
    </source>
</evidence>
<proteinExistence type="predicted"/>
<dbReference type="GO" id="GO:0043531">
    <property type="term" value="F:ADP binding"/>
    <property type="evidence" value="ECO:0007669"/>
    <property type="project" value="InterPro"/>
</dbReference>
<sequence>MPSQNVGRVAQVLACHLVQPTALHELPPDIDQFVGRSIEVQQVLALVNHGEPDPKPKPTIVCITGQVGVGKSALAIHLAHRLRTNFLEAQFYVNLRSTEQPSRSLNDITLSLLRAWGVAEASIPIDPHERTQLFQAALSHQPILLVLDNVENAQIHNLIPTQMPGIVLITSRKALSLENAIQLELTELAETEAIELLHKLVNRDIIHLTMNVAKEIVELCHCLPLSIHLTAGTIKNQPAKALANYVEQLRQQHKSIQHLHSAYATIRPSFTLSYQQLAPQAAQLLRRLGLLNDAHFTLSLAAALLDVDLDEAKQLVEQLVDVNLVKRIGGDHYQVFHDSIRLLARRLSATEESIATRQTIRLRVSQWYSTTCGIMNLGLDVQTRSQVTQTLNQTRQQPTSKAEQQLAKGVLTWFEREYLSLMMAIEWAVQAESWSLVVDFARRLALFFTAHAHWQDSEWLHRVALEATRQLADRQAEAELLNNLGNLCVYQSDLDRAETLYNQSLTLLKELGLKNSAAKTLTNLGVLHLQKGRSQSAQEAWQEALNSLPADSSEQQYLNRWMQSTDPSLWQLLTEEMPDRRVSQSFFQSMGKAIKRFLTNESNE</sequence>
<dbReference type="KEGG" id="tsin:OXH18_00300"/>
<dbReference type="SUPFAM" id="SSF48452">
    <property type="entry name" value="TPR-like"/>
    <property type="match status" value="1"/>
</dbReference>
<dbReference type="EMBL" id="CP113797">
    <property type="protein sequence ID" value="WAL60468.1"/>
    <property type="molecule type" value="Genomic_DNA"/>
</dbReference>
<dbReference type="InterPro" id="IPR042197">
    <property type="entry name" value="Apaf_helical"/>
</dbReference>
<dbReference type="PROSITE" id="PS50005">
    <property type="entry name" value="TPR"/>
    <property type="match status" value="1"/>
</dbReference>
<dbReference type="InterPro" id="IPR027417">
    <property type="entry name" value="P-loop_NTPase"/>
</dbReference>
<dbReference type="AlphaFoldDB" id="A0A9E9C8M5"/>
<evidence type="ECO:0000313" key="4">
    <source>
        <dbReference type="Proteomes" id="UP001163152"/>
    </source>
</evidence>
<dbReference type="PRINTS" id="PR00364">
    <property type="entry name" value="DISEASERSIST"/>
</dbReference>
<dbReference type="Gene3D" id="3.40.50.300">
    <property type="entry name" value="P-loop containing nucleotide triphosphate hydrolases"/>
    <property type="match status" value="1"/>
</dbReference>
<name>A0A9E9C8M5_9CYAN</name>
<feature type="repeat" description="TPR" evidence="1">
    <location>
        <begin position="518"/>
        <end position="551"/>
    </location>
</feature>
<gene>
    <name evidence="3" type="ORF">OXH18_00300</name>
</gene>
<keyword evidence="4" id="KW-1185">Reference proteome</keyword>
<dbReference type="Proteomes" id="UP001163152">
    <property type="component" value="Chromosome"/>
</dbReference>
<dbReference type="RefSeq" id="WP_268610379.1">
    <property type="nucleotide sequence ID" value="NZ_CP113797.1"/>
</dbReference>
<dbReference type="SMART" id="SM00382">
    <property type="entry name" value="AAA"/>
    <property type="match status" value="1"/>
</dbReference>
<dbReference type="PANTHER" id="PTHR47691">
    <property type="entry name" value="REGULATOR-RELATED"/>
    <property type="match status" value="1"/>
</dbReference>
<dbReference type="InterPro" id="IPR003593">
    <property type="entry name" value="AAA+_ATPase"/>
</dbReference>
<dbReference type="InterPro" id="IPR041664">
    <property type="entry name" value="AAA_16"/>
</dbReference>
<protein>
    <submittedName>
        <fullName evidence="3">Tetratricopeptide repeat protein</fullName>
    </submittedName>
</protein>
<keyword evidence="1" id="KW-0802">TPR repeat</keyword>
<evidence type="ECO:0000259" key="2">
    <source>
        <dbReference type="SMART" id="SM00382"/>
    </source>
</evidence>
<dbReference type="InterPro" id="IPR019734">
    <property type="entry name" value="TPR_rpt"/>
</dbReference>
<organism evidence="3 4">
    <name type="scientific">Thermocoleostomius sinensis A174</name>
    <dbReference type="NCBI Taxonomy" id="2016057"/>
    <lineage>
        <taxon>Bacteria</taxon>
        <taxon>Bacillati</taxon>
        <taxon>Cyanobacteriota</taxon>
        <taxon>Cyanophyceae</taxon>
        <taxon>Oculatellales</taxon>
        <taxon>Oculatellaceae</taxon>
        <taxon>Thermocoleostomius</taxon>
    </lineage>
</organism>
<dbReference type="SUPFAM" id="SSF52540">
    <property type="entry name" value="P-loop containing nucleoside triphosphate hydrolases"/>
    <property type="match status" value="1"/>
</dbReference>
<dbReference type="InterPro" id="IPR011990">
    <property type="entry name" value="TPR-like_helical_dom_sf"/>
</dbReference>
<dbReference type="Gene3D" id="1.25.40.10">
    <property type="entry name" value="Tetratricopeptide repeat domain"/>
    <property type="match status" value="1"/>
</dbReference>
<dbReference type="SMART" id="SM00028">
    <property type="entry name" value="TPR"/>
    <property type="match status" value="2"/>
</dbReference>
<evidence type="ECO:0000256" key="1">
    <source>
        <dbReference type="PROSITE-ProRule" id="PRU00339"/>
    </source>
</evidence>
<dbReference type="Pfam" id="PF13191">
    <property type="entry name" value="AAA_16"/>
    <property type="match status" value="1"/>
</dbReference>
<accession>A0A9E9C8M5</accession>